<dbReference type="PANTHER" id="PTHR37563">
    <property type="entry name" value="PHYTANOYL-COA DIOXYGENASE FAMILY PROTEIN (AFU_ORTHOLOGUE AFUA_2G03330)"/>
    <property type="match status" value="1"/>
</dbReference>
<dbReference type="EMBL" id="HBGY01008650">
    <property type="protein sequence ID" value="CAD9566416.1"/>
    <property type="molecule type" value="Transcribed_RNA"/>
</dbReference>
<dbReference type="InterPro" id="IPR008775">
    <property type="entry name" value="Phytyl_CoA_dOase-like"/>
</dbReference>
<accession>A0A7S2K4V4</accession>
<dbReference type="SUPFAM" id="SSF51197">
    <property type="entry name" value="Clavaminate synthase-like"/>
    <property type="match status" value="1"/>
</dbReference>
<evidence type="ECO:0008006" key="3">
    <source>
        <dbReference type="Google" id="ProtNLM"/>
    </source>
</evidence>
<dbReference type="AlphaFoldDB" id="A0A7S2K4V4"/>
<dbReference type="Pfam" id="PF05721">
    <property type="entry name" value="PhyH"/>
    <property type="match status" value="1"/>
</dbReference>
<organism evidence="2">
    <name type="scientific">Leptocylindrus danicus</name>
    <dbReference type="NCBI Taxonomy" id="163516"/>
    <lineage>
        <taxon>Eukaryota</taxon>
        <taxon>Sar</taxon>
        <taxon>Stramenopiles</taxon>
        <taxon>Ochrophyta</taxon>
        <taxon>Bacillariophyta</taxon>
        <taxon>Coscinodiscophyceae</taxon>
        <taxon>Chaetocerotophycidae</taxon>
        <taxon>Leptocylindrales</taxon>
        <taxon>Leptocylindraceae</taxon>
        <taxon>Leptocylindrus</taxon>
    </lineage>
</organism>
<gene>
    <name evidence="2" type="ORF">LDAN0321_LOCUS5453</name>
</gene>
<dbReference type="Gene3D" id="2.60.120.620">
    <property type="entry name" value="q2cbj1_9rhob like domain"/>
    <property type="match status" value="1"/>
</dbReference>
<proteinExistence type="predicted"/>
<dbReference type="PANTHER" id="PTHR37563:SF2">
    <property type="entry name" value="PHYTANOYL-COA DIOXYGENASE FAMILY PROTEIN (AFU_ORTHOLOGUE AFUA_2G03330)"/>
    <property type="match status" value="1"/>
</dbReference>
<protein>
    <recommendedName>
        <fullName evidence="3">Phytanoyl-CoA dioxygenase</fullName>
    </recommendedName>
</protein>
<sequence length="371" mass="40533">MPKTTTHLPSTTFGSSSPDITSLLDVEQAKGMASRALVEEELLKGNQGILVMADEGRRKQALKTVKKMQKAQIREKSSGGGAGGFGGGGATKKTKVAKKSKSYSYTARLDKDGFGSILINDGVARINNVLKKETVSDLRNYVDDVLEEEIAREAETTNSGSFARVLQPKNRWDLLLPLDTNDSVMKAMDELIGKENGSLNSILDSTVGEDGVLYELAALVSDPGSERQVIHPDIPFESEDSVSLVTCFFALQNIDETMGPTVYLPGTNTEYHHEKFNNRATADALLSETQSVLATLNAGDCSIYNPATLHCGSSNKSENRRAIFYFTFWNPTKDYPGTSNNPGSLRSELRTKPLTLKDLRKHISTWKANNT</sequence>
<feature type="compositionally biased region" description="Gly residues" evidence="1">
    <location>
        <begin position="78"/>
        <end position="90"/>
    </location>
</feature>
<reference evidence="2" key="1">
    <citation type="submission" date="2021-01" db="EMBL/GenBank/DDBJ databases">
        <authorList>
            <person name="Corre E."/>
            <person name="Pelletier E."/>
            <person name="Niang G."/>
            <person name="Scheremetjew M."/>
            <person name="Finn R."/>
            <person name="Kale V."/>
            <person name="Holt S."/>
            <person name="Cochrane G."/>
            <person name="Meng A."/>
            <person name="Brown T."/>
            <person name="Cohen L."/>
        </authorList>
    </citation>
    <scope>NUCLEOTIDE SEQUENCE</scope>
    <source>
        <strain evidence="2">B650</strain>
    </source>
</reference>
<name>A0A7S2K4V4_9STRA</name>
<dbReference type="InterPro" id="IPR051961">
    <property type="entry name" value="Fungal_Metabolite_Diox"/>
</dbReference>
<evidence type="ECO:0000313" key="2">
    <source>
        <dbReference type="EMBL" id="CAD9566416.1"/>
    </source>
</evidence>
<evidence type="ECO:0000256" key="1">
    <source>
        <dbReference type="SAM" id="MobiDB-lite"/>
    </source>
</evidence>
<feature type="region of interest" description="Disordered" evidence="1">
    <location>
        <begin position="71"/>
        <end position="93"/>
    </location>
</feature>